<proteinExistence type="predicted"/>
<gene>
    <name evidence="1" type="ORF">TCIL3000_10_11900</name>
</gene>
<organism evidence="1">
    <name type="scientific">Trypanosoma congolense (strain IL3000)</name>
    <dbReference type="NCBI Taxonomy" id="1068625"/>
    <lineage>
        <taxon>Eukaryota</taxon>
        <taxon>Discoba</taxon>
        <taxon>Euglenozoa</taxon>
        <taxon>Kinetoplastea</taxon>
        <taxon>Metakinetoplastina</taxon>
        <taxon>Trypanosomatida</taxon>
        <taxon>Trypanosomatidae</taxon>
        <taxon>Trypanosoma</taxon>
        <taxon>Nannomonas</taxon>
    </lineage>
</organism>
<protein>
    <submittedName>
        <fullName evidence="1">Uncharacterized protein TCIL3000_10_11900</fullName>
    </submittedName>
</protein>
<evidence type="ECO:0000313" key="1">
    <source>
        <dbReference type="EMBL" id="CCC94409.1"/>
    </source>
</evidence>
<reference evidence="1" key="1">
    <citation type="journal article" date="2012" name="Proc. Natl. Acad. Sci. U.S.A.">
        <title>Antigenic diversity is generated by distinct evolutionary mechanisms in African trypanosome species.</title>
        <authorList>
            <person name="Jackson A.P."/>
            <person name="Berry A."/>
            <person name="Aslett M."/>
            <person name="Allison H.C."/>
            <person name="Burton P."/>
            <person name="Vavrova-Anderson J."/>
            <person name="Brown R."/>
            <person name="Browne H."/>
            <person name="Corton N."/>
            <person name="Hauser H."/>
            <person name="Gamble J."/>
            <person name="Gilderthorp R."/>
            <person name="Marcello L."/>
            <person name="McQuillan J."/>
            <person name="Otto T.D."/>
            <person name="Quail M.A."/>
            <person name="Sanders M.J."/>
            <person name="van Tonder A."/>
            <person name="Ginger M.L."/>
            <person name="Field M.C."/>
            <person name="Barry J.D."/>
            <person name="Hertz-Fowler C."/>
            <person name="Berriman M."/>
        </authorList>
    </citation>
    <scope>NUCLEOTIDE SEQUENCE</scope>
    <source>
        <strain evidence="1">IL3000</strain>
    </source>
</reference>
<dbReference type="VEuPathDB" id="TriTrypDB:TcIL3000_10_11900"/>
<accession>G0UYE2</accession>
<dbReference type="AlphaFoldDB" id="G0UYE2"/>
<name>G0UYE2_TRYCI</name>
<sequence length="216" mass="24719">MRCRRTQVLCSVLFASPAAQRATCHDQKEPRETHCNAVACDTTAEWVRSHVSKAVEEGRQSEASAAYFASIMEDQPEFRLYVKEAERLIGNQDPRSFTRYQKMYYGERLSRFMSGVASERLMRAHAENEGVRRHTQDGSSTGENYWFEAGQTLASPSVPNFIKNEVLREMREERKANSPAFEEPPAMADMAAKEEGFADHLRQQRQKLISPEDYLS</sequence>
<dbReference type="EMBL" id="HE575323">
    <property type="protein sequence ID" value="CCC94409.1"/>
    <property type="molecule type" value="Genomic_DNA"/>
</dbReference>